<dbReference type="GO" id="GO:0005524">
    <property type="term" value="F:ATP binding"/>
    <property type="evidence" value="ECO:0007669"/>
    <property type="project" value="InterPro"/>
</dbReference>
<dbReference type="InterPro" id="IPR004256">
    <property type="entry name" value="DUF234"/>
</dbReference>
<dbReference type="Pfam" id="PF01637">
    <property type="entry name" value="ATPase_2"/>
    <property type="match status" value="1"/>
</dbReference>
<dbReference type="AlphaFoldDB" id="A0A369P1L9"/>
<accession>A0A369P1L9</accession>
<evidence type="ECO:0000313" key="4">
    <source>
        <dbReference type="Proteomes" id="UP000253805"/>
    </source>
</evidence>
<proteinExistence type="predicted"/>
<dbReference type="InterPro" id="IPR027417">
    <property type="entry name" value="P-loop_NTPase"/>
</dbReference>
<dbReference type="EMBL" id="PPUT01000014">
    <property type="protein sequence ID" value="RDC44356.1"/>
    <property type="molecule type" value="Genomic_DNA"/>
</dbReference>
<organism evidence="3 4">
    <name type="scientific">Adlercreutzia equolifaciens subsp. celatus</name>
    <dbReference type="NCBI Taxonomy" id="394340"/>
    <lineage>
        <taxon>Bacteria</taxon>
        <taxon>Bacillati</taxon>
        <taxon>Actinomycetota</taxon>
        <taxon>Coriobacteriia</taxon>
        <taxon>Eggerthellales</taxon>
        <taxon>Eggerthellaceae</taxon>
        <taxon>Adlercreutzia</taxon>
    </lineage>
</organism>
<dbReference type="Proteomes" id="UP000253805">
    <property type="component" value="Unassembled WGS sequence"/>
</dbReference>
<protein>
    <submittedName>
        <fullName evidence="3">ATPase</fullName>
    </submittedName>
</protein>
<comment type="caution">
    <text evidence="3">The sequence shown here is derived from an EMBL/GenBank/DDBJ whole genome shotgun (WGS) entry which is preliminary data.</text>
</comment>
<dbReference type="PANTHER" id="PTHR34704:SF1">
    <property type="entry name" value="ATPASE"/>
    <property type="match status" value="1"/>
</dbReference>
<dbReference type="InterPro" id="IPR036390">
    <property type="entry name" value="WH_DNA-bd_sf"/>
</dbReference>
<dbReference type="SUPFAM" id="SSF52540">
    <property type="entry name" value="P-loop containing nucleoside triphosphate hydrolases"/>
    <property type="match status" value="1"/>
</dbReference>
<sequence>MDAFVDRIEELAALEEQFADHQAAMVVIYGRRRIGKTALITEFVRDKRALYFLATEESEEQNRAAFQKQVAAFTGDELLGQVSVDNWDVLFDRLTSDGERLVVALDEFQYLGKANPAFPSVFQRIWDTMLSKRNVMVILCGSLISLMESQVLSYNSPLYGRRTAQVRMKQIPFRFYRDFFTKEIGRRELVELYSVTGGVPKYIESFRGVDDVYRGIEKSVLNSSSYLYDEPNFLLSKEVSEVGTYFSILKAVAAGNRKSGEIAAALNVRQTGLSKYLKVLERLDVLERVVPVTEENPEKSKKGLYRIKDNYLRFWFRFVFPQMGLLETGRRAEALKTIRNNFVDGQVAYVYEDVCRDRLWDAGAEGALPFMPERVGAWWGARDVELDVVGLGAEEGRAVFGECKFWARPVGANVLRHLEEQARKALDDPSFRRFGGPPVYVLFSIGGFTDEVRSEARARKDVLLLS</sequence>
<dbReference type="SUPFAM" id="SSF52980">
    <property type="entry name" value="Restriction endonuclease-like"/>
    <property type="match status" value="1"/>
</dbReference>
<feature type="domain" description="ATPase" evidence="1">
    <location>
        <begin position="4"/>
        <end position="205"/>
    </location>
</feature>
<dbReference type="PANTHER" id="PTHR34704">
    <property type="entry name" value="ATPASE"/>
    <property type="match status" value="1"/>
</dbReference>
<dbReference type="InterPro" id="IPR011335">
    <property type="entry name" value="Restrct_endonuc-II-like"/>
</dbReference>
<reference evidence="3 4" key="1">
    <citation type="journal article" date="2018" name="Elife">
        <title>Discovery and characterization of a prevalent human gut bacterial enzyme sufficient for the inactivation of a family of plant toxins.</title>
        <authorList>
            <person name="Koppel N."/>
            <person name="Bisanz J.E."/>
            <person name="Pandelia M.E."/>
            <person name="Turnbaugh P.J."/>
            <person name="Balskus E.P."/>
        </authorList>
    </citation>
    <scope>NUCLEOTIDE SEQUENCE [LARGE SCALE GENOMIC DNA]</scope>
    <source>
        <strain evidence="3 4">OB21 GAM 11</strain>
    </source>
</reference>
<feature type="domain" description="DUF234" evidence="2">
    <location>
        <begin position="315"/>
        <end position="406"/>
    </location>
</feature>
<evidence type="ECO:0000259" key="1">
    <source>
        <dbReference type="Pfam" id="PF01637"/>
    </source>
</evidence>
<evidence type="ECO:0000259" key="2">
    <source>
        <dbReference type="Pfam" id="PF03008"/>
    </source>
</evidence>
<gene>
    <name evidence="3" type="ORF">C1850_06460</name>
</gene>
<evidence type="ECO:0000313" key="3">
    <source>
        <dbReference type="EMBL" id="RDC44356.1"/>
    </source>
</evidence>
<dbReference type="Gene3D" id="3.40.50.300">
    <property type="entry name" value="P-loop containing nucleotide triphosphate hydrolases"/>
    <property type="match status" value="1"/>
</dbReference>
<dbReference type="InterPro" id="IPR011579">
    <property type="entry name" value="ATPase_dom"/>
</dbReference>
<dbReference type="RefSeq" id="WP_114549060.1">
    <property type="nucleotide sequence ID" value="NZ_PPUT01000014.1"/>
</dbReference>
<name>A0A369P1L9_9ACTN</name>
<dbReference type="SUPFAM" id="SSF46785">
    <property type="entry name" value="Winged helix' DNA-binding domain"/>
    <property type="match status" value="1"/>
</dbReference>
<dbReference type="Pfam" id="PF03008">
    <property type="entry name" value="DUF234"/>
    <property type="match status" value="1"/>
</dbReference>